<name>A0A2R6AX94_9ARCH</name>
<dbReference type="Proteomes" id="UP000240322">
    <property type="component" value="Unassembled WGS sequence"/>
</dbReference>
<reference evidence="5 6" key="1">
    <citation type="submission" date="2017-04" db="EMBL/GenBank/DDBJ databases">
        <title>Novel microbial lineages endemic to geothermal iron-oxide mats fill important gaps in the evolutionary history of Archaea.</title>
        <authorList>
            <person name="Jay Z.J."/>
            <person name="Beam J.P."/>
            <person name="Dlakic M."/>
            <person name="Rusch D.B."/>
            <person name="Kozubal M.A."/>
            <person name="Inskeep W.P."/>
        </authorList>
    </citation>
    <scope>NUCLEOTIDE SEQUENCE [LARGE SCALE GENOMIC DNA]</scope>
    <source>
        <strain evidence="5">OSP_D</strain>
    </source>
</reference>
<dbReference type="PANTHER" id="PTHR43085">
    <property type="entry name" value="HEXOKINASE FAMILY MEMBER"/>
    <property type="match status" value="1"/>
</dbReference>
<comment type="caution">
    <text evidence="5">The sequence shown here is derived from an EMBL/GenBank/DDBJ whole genome shotgun (WGS) entry which is preliminary data.</text>
</comment>
<dbReference type="Gene3D" id="3.40.1190.20">
    <property type="match status" value="1"/>
</dbReference>
<keyword evidence="3" id="KW-0418">Kinase</keyword>
<dbReference type="EMBL" id="NEXE01000037">
    <property type="protein sequence ID" value="PSN91031.1"/>
    <property type="molecule type" value="Genomic_DNA"/>
</dbReference>
<protein>
    <recommendedName>
        <fullName evidence="4">Carbohydrate kinase PfkB domain-containing protein</fullName>
    </recommendedName>
</protein>
<dbReference type="InterPro" id="IPR029056">
    <property type="entry name" value="Ribokinase-like"/>
</dbReference>
<evidence type="ECO:0000256" key="1">
    <source>
        <dbReference type="ARBA" id="ARBA00010688"/>
    </source>
</evidence>
<gene>
    <name evidence="5" type="ORF">B9Q03_05220</name>
</gene>
<evidence type="ECO:0000259" key="4">
    <source>
        <dbReference type="Pfam" id="PF00294"/>
    </source>
</evidence>
<dbReference type="PANTHER" id="PTHR43085:SF57">
    <property type="entry name" value="CARBOHYDRATE KINASE PFKB DOMAIN-CONTAINING PROTEIN"/>
    <property type="match status" value="1"/>
</dbReference>
<dbReference type="InterPro" id="IPR050306">
    <property type="entry name" value="PfkB_Carbo_kinase"/>
</dbReference>
<evidence type="ECO:0000313" key="5">
    <source>
        <dbReference type="EMBL" id="PSN91031.1"/>
    </source>
</evidence>
<organism evidence="5 6">
    <name type="scientific">Candidatus Marsarchaeota G2 archaeon OSP_D</name>
    <dbReference type="NCBI Taxonomy" id="1978157"/>
    <lineage>
        <taxon>Archaea</taxon>
        <taxon>Candidatus Marsarchaeota</taxon>
        <taxon>Candidatus Marsarchaeota group 2</taxon>
    </lineage>
</organism>
<evidence type="ECO:0000256" key="3">
    <source>
        <dbReference type="ARBA" id="ARBA00022777"/>
    </source>
</evidence>
<dbReference type="InterPro" id="IPR011611">
    <property type="entry name" value="PfkB_dom"/>
</dbReference>
<dbReference type="SUPFAM" id="SSF53613">
    <property type="entry name" value="Ribokinase-like"/>
    <property type="match status" value="1"/>
</dbReference>
<evidence type="ECO:0000313" key="6">
    <source>
        <dbReference type="Proteomes" id="UP000240322"/>
    </source>
</evidence>
<dbReference type="Pfam" id="PF00294">
    <property type="entry name" value="PfkB"/>
    <property type="match status" value="1"/>
</dbReference>
<keyword evidence="2" id="KW-0808">Transferase</keyword>
<sequence>MDIGYACSFTVDRVVHSGREWVQPGGPALYSALTAKSMGVRPVVYSAVGFDFLGVWLRRLRGLGVDVGRVERVGNGLTTMFTITFEPPPRRLYTFNALGLDAYFRRVNIDEKYVYASFTFGEVGREALDRIVEGREVFLDVQGFARHTDKTGLVNVVQPMVAFEGVRFLKVSHDEVIYEHGLIRRAFEEGVSEVVVTRGSEGAEVHTRDRKYFCPALAKPTRYLNTLGAGDVFGSAYFVSRVRGLSVREALAAAAIAAARFVRRINPEPFFELKIKKNHAERAASKRVIVE</sequence>
<proteinExistence type="inferred from homology"/>
<dbReference type="GO" id="GO:0016301">
    <property type="term" value="F:kinase activity"/>
    <property type="evidence" value="ECO:0007669"/>
    <property type="project" value="UniProtKB-KW"/>
</dbReference>
<evidence type="ECO:0000256" key="2">
    <source>
        <dbReference type="ARBA" id="ARBA00022679"/>
    </source>
</evidence>
<feature type="domain" description="Carbohydrate kinase PfkB" evidence="4">
    <location>
        <begin position="182"/>
        <end position="264"/>
    </location>
</feature>
<comment type="similarity">
    <text evidence="1">Belongs to the carbohydrate kinase PfkB family.</text>
</comment>
<accession>A0A2R6AX94</accession>
<dbReference type="AlphaFoldDB" id="A0A2R6AX94"/>